<dbReference type="STRING" id="633813.SAMN04488087_0896"/>
<dbReference type="OrthoDB" id="9806179at2"/>
<dbReference type="PRINTS" id="PR00469">
    <property type="entry name" value="PNDRDTASEII"/>
</dbReference>
<dbReference type="Gene3D" id="3.50.50.60">
    <property type="entry name" value="FAD/NAD(P)-binding domain"/>
    <property type="match status" value="2"/>
</dbReference>
<dbReference type="RefSeq" id="WP_072714760.1">
    <property type="nucleotide sequence ID" value="NZ_FRAU01000002.1"/>
</dbReference>
<dbReference type="SUPFAM" id="SSF51905">
    <property type="entry name" value="FAD/NAD(P)-binding domain"/>
    <property type="match status" value="2"/>
</dbReference>
<dbReference type="Proteomes" id="UP000185812">
    <property type="component" value="Unassembled WGS sequence"/>
</dbReference>
<organism evidence="2 3">
    <name type="scientific">Rhodothermus profundi</name>
    <dbReference type="NCBI Taxonomy" id="633813"/>
    <lineage>
        <taxon>Bacteria</taxon>
        <taxon>Pseudomonadati</taxon>
        <taxon>Rhodothermota</taxon>
        <taxon>Rhodothermia</taxon>
        <taxon>Rhodothermales</taxon>
        <taxon>Rhodothermaceae</taxon>
        <taxon>Rhodothermus</taxon>
    </lineage>
</organism>
<accession>A0A1M6RLV8</accession>
<proteinExistence type="predicted"/>
<dbReference type="InterPro" id="IPR052541">
    <property type="entry name" value="SQRD"/>
</dbReference>
<sequence>MRKRILIVGAGPGGIAAVRRLRDRADSRLELLLITREGVSEFLPGTIATVLGEAPAAHWRRPVRLRGVQVLAADVQQASGEGVVLTDGRTLEADAVIAAPGLHLDLQAVPPHPRRFVFWSPSTAEAARQAIARLEAGHLVVVISGLPYRCPPAPYSLALQLAAFYRSRQRDVQLTLTTPEEAPLTGLGPEVTDFLLQACAAAGVAVQVRRTPDWSASTEDTLVFTDGSRLSYDLALIVPPHTRAPLLDSLGDNGVLVSVNEQGETTVPGLFVVGDATRTLLPRTAGVATAQGLTAADAVLDRLGLARYEGPHLPAPECYIGHGNGRYSRITIRFPEGLPPAGRPVIQLEGPSPELADGFARVFAEWQALRTENGR</sequence>
<dbReference type="InterPro" id="IPR023753">
    <property type="entry name" value="FAD/NAD-binding_dom"/>
</dbReference>
<feature type="domain" description="FAD/NAD(P)-binding" evidence="1">
    <location>
        <begin position="4"/>
        <end position="292"/>
    </location>
</feature>
<dbReference type="PRINTS" id="PR00368">
    <property type="entry name" value="FADPNR"/>
</dbReference>
<evidence type="ECO:0000259" key="1">
    <source>
        <dbReference type="Pfam" id="PF07992"/>
    </source>
</evidence>
<dbReference type="Pfam" id="PF07992">
    <property type="entry name" value="Pyr_redox_2"/>
    <property type="match status" value="1"/>
</dbReference>
<evidence type="ECO:0000313" key="2">
    <source>
        <dbReference type="EMBL" id="SHK33338.1"/>
    </source>
</evidence>
<protein>
    <submittedName>
        <fullName evidence="2">Sulfide:quinone oxidoreductase</fullName>
    </submittedName>
</protein>
<evidence type="ECO:0000313" key="3">
    <source>
        <dbReference type="Proteomes" id="UP000185812"/>
    </source>
</evidence>
<gene>
    <name evidence="2" type="ORF">SAMN04488087_0896</name>
</gene>
<dbReference type="PANTHER" id="PTHR43755:SF1">
    <property type="entry name" value="FAD-DEPENDENT PYRIDINE NUCLEOTIDE-DISULPHIDE OXIDOREDUCTASE"/>
    <property type="match status" value="1"/>
</dbReference>
<dbReference type="EMBL" id="FRAU01000002">
    <property type="protein sequence ID" value="SHK33338.1"/>
    <property type="molecule type" value="Genomic_DNA"/>
</dbReference>
<keyword evidence="3" id="KW-1185">Reference proteome</keyword>
<name>A0A1M6RLV8_9BACT</name>
<dbReference type="GO" id="GO:0016491">
    <property type="term" value="F:oxidoreductase activity"/>
    <property type="evidence" value="ECO:0007669"/>
    <property type="project" value="InterPro"/>
</dbReference>
<reference evidence="3" key="1">
    <citation type="submission" date="2016-11" db="EMBL/GenBank/DDBJ databases">
        <authorList>
            <person name="Varghese N."/>
            <person name="Submissions S."/>
        </authorList>
    </citation>
    <scope>NUCLEOTIDE SEQUENCE [LARGE SCALE GENOMIC DNA]</scope>
    <source>
        <strain evidence="3">DSM 22212</strain>
    </source>
</reference>
<dbReference type="InterPro" id="IPR036188">
    <property type="entry name" value="FAD/NAD-bd_sf"/>
</dbReference>
<dbReference type="PANTHER" id="PTHR43755">
    <property type="match status" value="1"/>
</dbReference>
<dbReference type="AlphaFoldDB" id="A0A1M6RLV8"/>